<organism evidence="1 2">
    <name type="scientific">Eumeta variegata</name>
    <name type="common">Bagworm moth</name>
    <name type="synonym">Eumeta japonica</name>
    <dbReference type="NCBI Taxonomy" id="151549"/>
    <lineage>
        <taxon>Eukaryota</taxon>
        <taxon>Metazoa</taxon>
        <taxon>Ecdysozoa</taxon>
        <taxon>Arthropoda</taxon>
        <taxon>Hexapoda</taxon>
        <taxon>Insecta</taxon>
        <taxon>Pterygota</taxon>
        <taxon>Neoptera</taxon>
        <taxon>Endopterygota</taxon>
        <taxon>Lepidoptera</taxon>
        <taxon>Glossata</taxon>
        <taxon>Ditrysia</taxon>
        <taxon>Tineoidea</taxon>
        <taxon>Psychidae</taxon>
        <taxon>Oiketicinae</taxon>
        <taxon>Eumeta</taxon>
    </lineage>
</organism>
<gene>
    <name evidence="1" type="ORF">EVAR_38318_1</name>
</gene>
<dbReference type="Proteomes" id="UP000299102">
    <property type="component" value="Unassembled WGS sequence"/>
</dbReference>
<evidence type="ECO:0000313" key="1">
    <source>
        <dbReference type="EMBL" id="GBP47206.1"/>
    </source>
</evidence>
<keyword evidence="2" id="KW-1185">Reference proteome</keyword>
<name>A0A4C1W756_EUMVA</name>
<dbReference type="AlphaFoldDB" id="A0A4C1W756"/>
<evidence type="ECO:0000313" key="2">
    <source>
        <dbReference type="Proteomes" id="UP000299102"/>
    </source>
</evidence>
<proteinExistence type="predicted"/>
<comment type="caution">
    <text evidence="1">The sequence shown here is derived from an EMBL/GenBank/DDBJ whole genome shotgun (WGS) entry which is preliminary data.</text>
</comment>
<reference evidence="1 2" key="1">
    <citation type="journal article" date="2019" name="Commun. Biol.">
        <title>The bagworm genome reveals a unique fibroin gene that provides high tensile strength.</title>
        <authorList>
            <person name="Kono N."/>
            <person name="Nakamura H."/>
            <person name="Ohtoshi R."/>
            <person name="Tomita M."/>
            <person name="Numata K."/>
            <person name="Arakawa K."/>
        </authorList>
    </citation>
    <scope>NUCLEOTIDE SEQUENCE [LARGE SCALE GENOMIC DNA]</scope>
</reference>
<dbReference type="EMBL" id="BGZK01000497">
    <property type="protein sequence ID" value="GBP47206.1"/>
    <property type="molecule type" value="Genomic_DNA"/>
</dbReference>
<accession>A0A4C1W756</accession>
<protein>
    <submittedName>
        <fullName evidence="1">Uncharacterized protein</fullName>
    </submittedName>
</protein>
<sequence length="123" mass="13692">MDFLTIGFRTMTSERTRPGCALSHRVPRRICQCEVTKTNYVLVEAIGASGVSAIRASVSCAALAARTCSYPSQIDLPYLIIDKSILTAVTYLIAFVCGDTHRIREFMRTLHRTVPTVRARVQK</sequence>